<gene>
    <name evidence="4" type="ORF">Mkiyose1413_31610</name>
    <name evidence="3" type="ORF">SRL2020028_23230</name>
</gene>
<evidence type="ECO:0000256" key="1">
    <source>
        <dbReference type="SAM" id="Coils"/>
    </source>
</evidence>
<name>A0A9P3UYL7_9MYCO</name>
<evidence type="ECO:0000313" key="4">
    <source>
        <dbReference type="EMBL" id="GLD31278.1"/>
    </source>
</evidence>
<dbReference type="AlphaFoldDB" id="A0A9P3UYL7"/>
<sequence>MTDTPDTSPGVDHGDDSLDLPQNLEAAKRLRSENRNLRERLRTLESDYEAAVTRYDAMQMNEVQRVAAEHLIDPADIWTTGKDFYDEYGMPDPEKIATAATTLLTEKPHLGTNYKPTPAPPSDRPIEGLRPGATPSDYTPEPQPTWSEAISSRVGPLR</sequence>
<dbReference type="GeneID" id="83630480"/>
<evidence type="ECO:0000256" key="2">
    <source>
        <dbReference type="SAM" id="MobiDB-lite"/>
    </source>
</evidence>
<reference evidence="4" key="1">
    <citation type="submission" date="2022-08" db="EMBL/GenBank/DDBJ databases">
        <title>Mycobacterium kiyosense sp. nov., scotochromogenic slow-glowing species isolated from respiratory specimens.</title>
        <authorList>
            <person name="Fukano H."/>
            <person name="Kazumi Y."/>
            <person name="Sakagami N."/>
            <person name="Ato M."/>
            <person name="Mitarai S."/>
            <person name="Hoshino Y."/>
        </authorList>
    </citation>
    <scope>NUCLEOTIDE SEQUENCE</scope>
    <source>
        <strain evidence="4">1413</strain>
        <strain evidence="3">SRL2020-028</strain>
    </source>
</reference>
<keyword evidence="5" id="KW-1185">Reference proteome</keyword>
<evidence type="ECO:0000313" key="5">
    <source>
        <dbReference type="Proteomes" id="UP001064782"/>
    </source>
</evidence>
<feature type="region of interest" description="Disordered" evidence="2">
    <location>
        <begin position="1"/>
        <end position="22"/>
    </location>
</feature>
<accession>A0A9P3UYL7</accession>
<proteinExistence type="predicted"/>
<dbReference type="Proteomes" id="UP001165663">
    <property type="component" value="Unassembled WGS sequence"/>
</dbReference>
<protein>
    <submittedName>
        <fullName evidence="4">Uncharacterized protein</fullName>
    </submittedName>
</protein>
<keyword evidence="1" id="KW-0175">Coiled coil</keyword>
<dbReference type="EMBL" id="BRXE01000020">
    <property type="protein sequence ID" value="GLB83067.1"/>
    <property type="molecule type" value="Genomic_DNA"/>
</dbReference>
<comment type="caution">
    <text evidence="4">The sequence shown here is derived from an EMBL/GenBank/DDBJ whole genome shotgun (WGS) entry which is preliminary data.</text>
</comment>
<organism evidence="4 5">
    <name type="scientific">Mycobacterium kiyosense</name>
    <dbReference type="NCBI Taxonomy" id="2871094"/>
    <lineage>
        <taxon>Bacteria</taxon>
        <taxon>Bacillati</taxon>
        <taxon>Actinomycetota</taxon>
        <taxon>Actinomycetes</taxon>
        <taxon>Mycobacteriales</taxon>
        <taxon>Mycobacteriaceae</taxon>
        <taxon>Mycobacterium</taxon>
    </lineage>
</organism>
<dbReference type="Proteomes" id="UP001064782">
    <property type="component" value="Unassembled WGS sequence"/>
</dbReference>
<dbReference type="EMBL" id="BRZI01000023">
    <property type="protein sequence ID" value="GLD31278.1"/>
    <property type="molecule type" value="Genomic_DNA"/>
</dbReference>
<feature type="coiled-coil region" evidence="1">
    <location>
        <begin position="27"/>
        <end position="54"/>
    </location>
</feature>
<evidence type="ECO:0000313" key="3">
    <source>
        <dbReference type="EMBL" id="GLB83067.1"/>
    </source>
</evidence>
<dbReference type="RefSeq" id="WP_236978599.1">
    <property type="nucleotide sequence ID" value="NZ_BRXE01000020.1"/>
</dbReference>
<feature type="region of interest" description="Disordered" evidence="2">
    <location>
        <begin position="107"/>
        <end position="158"/>
    </location>
</feature>
<dbReference type="CDD" id="cd14724">
    <property type="entry name" value="ZIP_Gal4-like_1"/>
    <property type="match status" value="1"/>
</dbReference>